<dbReference type="PRINTS" id="PR00685">
    <property type="entry name" value="TIFACTORIIB"/>
</dbReference>
<dbReference type="InterPro" id="IPR036915">
    <property type="entry name" value="Cyclin-like_sf"/>
</dbReference>
<dbReference type="Gene3D" id="1.10.472.170">
    <property type="match status" value="1"/>
</dbReference>
<dbReference type="GO" id="GO:0017025">
    <property type="term" value="F:TBP-class protein binding"/>
    <property type="evidence" value="ECO:0007669"/>
    <property type="project" value="InterPro"/>
</dbReference>
<reference evidence="4" key="1">
    <citation type="journal article" date="2020" name="Nature">
        <title>Giant virus diversity and host interactions through global metagenomics.</title>
        <authorList>
            <person name="Schulz F."/>
            <person name="Roux S."/>
            <person name="Paez-Espino D."/>
            <person name="Jungbluth S."/>
            <person name="Walsh D.A."/>
            <person name="Denef V.J."/>
            <person name="McMahon K.D."/>
            <person name="Konstantinidis K.T."/>
            <person name="Eloe-Fadrosh E.A."/>
            <person name="Kyrpides N.C."/>
            <person name="Woyke T."/>
        </authorList>
    </citation>
    <scope>NUCLEOTIDE SEQUENCE</scope>
    <source>
        <strain evidence="4">GVMAG-S-1101178-73</strain>
    </source>
</reference>
<dbReference type="Gene3D" id="1.10.472.10">
    <property type="entry name" value="Cyclin-like"/>
    <property type="match status" value="1"/>
</dbReference>
<feature type="domain" description="Transcription factor TFIIB cyclin-like" evidence="3">
    <location>
        <begin position="155"/>
        <end position="228"/>
    </location>
</feature>
<dbReference type="InterPro" id="IPR013150">
    <property type="entry name" value="TFIIB_cyclin"/>
</dbReference>
<accession>A0A6C0K6H6</accession>
<keyword evidence="1" id="KW-0805">Transcription regulation</keyword>
<dbReference type="InterPro" id="IPR000812">
    <property type="entry name" value="TFIIB"/>
</dbReference>
<keyword evidence="2" id="KW-0804">Transcription</keyword>
<evidence type="ECO:0000256" key="2">
    <source>
        <dbReference type="ARBA" id="ARBA00023163"/>
    </source>
</evidence>
<feature type="domain" description="Transcription factor TFIIB cyclin-like" evidence="3">
    <location>
        <begin position="244"/>
        <end position="329"/>
    </location>
</feature>
<dbReference type="GO" id="GO:0070897">
    <property type="term" value="P:transcription preinitiation complex assembly"/>
    <property type="evidence" value="ECO:0007669"/>
    <property type="project" value="InterPro"/>
</dbReference>
<dbReference type="SUPFAM" id="SSF47954">
    <property type="entry name" value="Cyclin-like"/>
    <property type="match status" value="2"/>
</dbReference>
<dbReference type="GO" id="GO:0097550">
    <property type="term" value="C:transcription preinitiation complex"/>
    <property type="evidence" value="ECO:0007669"/>
    <property type="project" value="TreeGrafter"/>
</dbReference>
<sequence length="353" mass="39274">MDYDDDIWNMLKNLKNDGEDSGGANAANAATKSSSSSIGSVDISKIDINSNSCGCGCSEVISEDHMQICKNCSAIVSKMIENTAEWRFYGNDDNRDGDPSRCGLPTNNLLPKSSIGSMIGCGYKDNIDIRRIRMFQMWNSMPYDERTLWNVFDKMTGNTINNGIPQKVIDDAKVLYKKASEKKISRGDNKEGLIASCIYHACLINKIPKSSKDIAAMFNISHVTLNKGNSRFQTLLQINVSSPEPMDFIAQYGNNLNMAIKDIEKCKELVRLIEDNDIMNDNSPTSSAAGILYYYATVKNLGYTKKTFAKACNVSEVTIIKCYKIINNHHQFIISHKSNLFEISEAQPTAPTE</sequence>
<dbReference type="Pfam" id="PF00382">
    <property type="entry name" value="TFIIB"/>
    <property type="match status" value="2"/>
</dbReference>
<dbReference type="EMBL" id="MN740823">
    <property type="protein sequence ID" value="QHU13665.1"/>
    <property type="molecule type" value="Genomic_DNA"/>
</dbReference>
<name>A0A6C0K6H6_9ZZZZ</name>
<evidence type="ECO:0000256" key="1">
    <source>
        <dbReference type="ARBA" id="ARBA00023015"/>
    </source>
</evidence>
<dbReference type="PANTHER" id="PTHR11618">
    <property type="entry name" value="TRANSCRIPTION INITIATION FACTOR IIB-RELATED"/>
    <property type="match status" value="1"/>
</dbReference>
<dbReference type="AlphaFoldDB" id="A0A6C0K6H6"/>
<protein>
    <recommendedName>
        <fullName evidence="3">Transcription factor TFIIB cyclin-like domain-containing protein</fullName>
    </recommendedName>
</protein>
<proteinExistence type="predicted"/>
<organism evidence="4">
    <name type="scientific">viral metagenome</name>
    <dbReference type="NCBI Taxonomy" id="1070528"/>
    <lineage>
        <taxon>unclassified sequences</taxon>
        <taxon>metagenomes</taxon>
        <taxon>organismal metagenomes</taxon>
    </lineage>
</organism>
<dbReference type="PANTHER" id="PTHR11618:SF13">
    <property type="entry name" value="TRANSCRIPTION INITIATION FACTOR IIB"/>
    <property type="match status" value="1"/>
</dbReference>
<evidence type="ECO:0000259" key="3">
    <source>
        <dbReference type="Pfam" id="PF00382"/>
    </source>
</evidence>
<evidence type="ECO:0000313" key="4">
    <source>
        <dbReference type="EMBL" id="QHU13665.1"/>
    </source>
</evidence>
<dbReference type="GO" id="GO:0005634">
    <property type="term" value="C:nucleus"/>
    <property type="evidence" value="ECO:0007669"/>
    <property type="project" value="TreeGrafter"/>
</dbReference>
<dbReference type="CDD" id="cd00043">
    <property type="entry name" value="CYCLIN_SF"/>
    <property type="match status" value="1"/>
</dbReference>